<dbReference type="AlphaFoldDB" id="A0A0E2APQ6"/>
<proteinExistence type="predicted"/>
<accession>A0A0E2APQ6</accession>
<organism evidence="1 2">
    <name type="scientific">Bacteroides fragilis CL07T12C05</name>
    <dbReference type="NCBI Taxonomy" id="997883"/>
    <lineage>
        <taxon>Bacteria</taxon>
        <taxon>Pseudomonadati</taxon>
        <taxon>Bacteroidota</taxon>
        <taxon>Bacteroidia</taxon>
        <taxon>Bacteroidales</taxon>
        <taxon>Bacteroidaceae</taxon>
        <taxon>Bacteroides</taxon>
    </lineage>
</organism>
<dbReference type="Proteomes" id="UP000003879">
    <property type="component" value="Unassembled WGS sequence"/>
</dbReference>
<dbReference type="EMBL" id="AGXN01000012">
    <property type="protein sequence ID" value="EIY96258.1"/>
    <property type="molecule type" value="Genomic_DNA"/>
</dbReference>
<evidence type="ECO:0000313" key="2">
    <source>
        <dbReference type="Proteomes" id="UP000003879"/>
    </source>
</evidence>
<evidence type="ECO:0000313" key="1">
    <source>
        <dbReference type="EMBL" id="EIY96258.1"/>
    </source>
</evidence>
<sequence>MIEKTDFPYTLGGYVEQQNYKGFDIAVSIRRYKGISAYVISSEKRLIREESATFADKEDMFRWGREAVDRYLEQQERRKEENTIKRADYYKKKARVAALKAFNAAMYFSDIKDGLYDKAKGFFEYELDKEHGKIK</sequence>
<protein>
    <submittedName>
        <fullName evidence="1">Uncharacterized protein</fullName>
    </submittedName>
</protein>
<comment type="caution">
    <text evidence="1">The sequence shown here is derived from an EMBL/GenBank/DDBJ whole genome shotgun (WGS) entry which is preliminary data.</text>
</comment>
<gene>
    <name evidence="1" type="ORF">HMPREF1056_02146</name>
</gene>
<dbReference type="PATRIC" id="fig|997883.3.peg.2243"/>
<reference evidence="1 2" key="1">
    <citation type="submission" date="2012-02" db="EMBL/GenBank/DDBJ databases">
        <title>The Genome Sequence of Bacteroides fragilis CL07T12C05.</title>
        <authorList>
            <consortium name="The Broad Institute Genome Sequencing Platform"/>
            <person name="Earl A."/>
            <person name="Ward D."/>
            <person name="Feldgarden M."/>
            <person name="Gevers D."/>
            <person name="Zitomersky N.L."/>
            <person name="Coyne M.J."/>
            <person name="Comstock L.E."/>
            <person name="Young S.K."/>
            <person name="Zeng Q."/>
            <person name="Gargeya S."/>
            <person name="Fitzgerald M."/>
            <person name="Haas B."/>
            <person name="Abouelleil A."/>
            <person name="Alvarado L."/>
            <person name="Arachchi H.M."/>
            <person name="Berlin A."/>
            <person name="Chapman S.B."/>
            <person name="Gearin G."/>
            <person name="Goldberg J."/>
            <person name="Griggs A."/>
            <person name="Gujja S."/>
            <person name="Hansen M."/>
            <person name="Heiman D."/>
            <person name="Howarth C."/>
            <person name="Larimer J."/>
            <person name="Lui A."/>
            <person name="MacDonald P.J.P."/>
            <person name="McCowen C."/>
            <person name="Montmayeur A."/>
            <person name="Murphy C."/>
            <person name="Neiman D."/>
            <person name="Pearson M."/>
            <person name="Priest M."/>
            <person name="Roberts A."/>
            <person name="Saif S."/>
            <person name="Shea T."/>
            <person name="Sisk P."/>
            <person name="Stolte C."/>
            <person name="Sykes S."/>
            <person name="Wortman J."/>
            <person name="Nusbaum C."/>
            <person name="Birren B."/>
        </authorList>
    </citation>
    <scope>NUCLEOTIDE SEQUENCE [LARGE SCALE GENOMIC DNA]</scope>
    <source>
        <strain evidence="1 2">CL07T12C05</strain>
    </source>
</reference>
<dbReference type="RefSeq" id="WP_005794352.1">
    <property type="nucleotide sequence ID" value="NZ_JH724215.1"/>
</dbReference>
<name>A0A0E2APQ6_BACFG</name>
<dbReference type="HOGENOM" id="CLU_1881555_0_0_10"/>